<evidence type="ECO:0000256" key="1">
    <source>
        <dbReference type="SAM" id="MobiDB-lite"/>
    </source>
</evidence>
<proteinExistence type="predicted"/>
<evidence type="ECO:0000313" key="3">
    <source>
        <dbReference type="Proteomes" id="UP001437256"/>
    </source>
</evidence>
<dbReference type="EMBL" id="JBBXMP010000009">
    <property type="protein sequence ID" value="KAL0069911.1"/>
    <property type="molecule type" value="Genomic_DNA"/>
</dbReference>
<feature type="region of interest" description="Disordered" evidence="1">
    <location>
        <begin position="278"/>
        <end position="371"/>
    </location>
</feature>
<keyword evidence="3" id="KW-1185">Reference proteome</keyword>
<protein>
    <submittedName>
        <fullName evidence="2">Uncharacterized protein</fullName>
    </submittedName>
</protein>
<feature type="compositionally biased region" description="Basic and acidic residues" evidence="1">
    <location>
        <begin position="359"/>
        <end position="371"/>
    </location>
</feature>
<feature type="compositionally biased region" description="Acidic residues" evidence="1">
    <location>
        <begin position="282"/>
        <end position="294"/>
    </location>
</feature>
<feature type="compositionally biased region" description="Acidic residues" evidence="1">
    <location>
        <begin position="337"/>
        <end position="358"/>
    </location>
</feature>
<feature type="region of interest" description="Disordered" evidence="1">
    <location>
        <begin position="1"/>
        <end position="24"/>
    </location>
</feature>
<reference evidence="2 3" key="1">
    <citation type="submission" date="2024-05" db="EMBL/GenBank/DDBJ databases">
        <title>A draft genome resource for the thread blight pathogen Marasmius tenuissimus strain MS-2.</title>
        <authorList>
            <person name="Yulfo-Soto G.E."/>
            <person name="Baruah I.K."/>
            <person name="Amoako-Attah I."/>
            <person name="Bukari Y."/>
            <person name="Meinhardt L.W."/>
            <person name="Bailey B.A."/>
            <person name="Cohen S.P."/>
        </authorList>
    </citation>
    <scope>NUCLEOTIDE SEQUENCE [LARGE SCALE GENOMIC DNA]</scope>
    <source>
        <strain evidence="2 3">MS-2</strain>
    </source>
</reference>
<feature type="compositionally biased region" description="Acidic residues" evidence="1">
    <location>
        <begin position="304"/>
        <end position="325"/>
    </location>
</feature>
<dbReference type="Proteomes" id="UP001437256">
    <property type="component" value="Unassembled WGS sequence"/>
</dbReference>
<comment type="caution">
    <text evidence="2">The sequence shown here is derived from an EMBL/GenBank/DDBJ whole genome shotgun (WGS) entry which is preliminary data.</text>
</comment>
<organism evidence="2 3">
    <name type="scientific">Marasmius tenuissimus</name>
    <dbReference type="NCBI Taxonomy" id="585030"/>
    <lineage>
        <taxon>Eukaryota</taxon>
        <taxon>Fungi</taxon>
        <taxon>Dikarya</taxon>
        <taxon>Basidiomycota</taxon>
        <taxon>Agaricomycotina</taxon>
        <taxon>Agaricomycetes</taxon>
        <taxon>Agaricomycetidae</taxon>
        <taxon>Agaricales</taxon>
        <taxon>Marasmiineae</taxon>
        <taxon>Marasmiaceae</taxon>
        <taxon>Marasmius</taxon>
    </lineage>
</organism>
<sequence>MVQHRVGRRAERSQPHRPGNHKQLPEAHISSHHQFPRDQNLPVELDNIVKMSKADIALQGFQAKLYQHLISHILDVDPASIPDNELYRLHFDGDRFYKHSRFRVHYTSYDCRRKQETIGFRRRPHIMMLGDSDDSHPYLYARVIGIYHANVLYVGGTNPTKHRMCRMEFLFVRWFKFEEGYTWGWKMKRLPKVRFLDVKDPEAFGFVDPACVIRCSHVIPAFEWNDTTKLLPSNSSAHKYEEFHEGQYVKDEEDFLYYFINIHVHALPWQRENDIPIPSYDENGDLEAHSDDDDKGMGNSEVASELDEESDEESDEEDLVEEETRDEMMTGWKFTYMDDDDKGIVDDGADDENIVDYEAESHGEDSGDKYD</sequence>
<gene>
    <name evidence="2" type="ORF">AAF712_002806</name>
</gene>
<accession>A0ABR3A7M5</accession>
<evidence type="ECO:0000313" key="2">
    <source>
        <dbReference type="EMBL" id="KAL0069911.1"/>
    </source>
</evidence>
<name>A0ABR3A7M5_9AGAR</name>